<reference evidence="3" key="1">
    <citation type="submission" date="2025-08" db="UniProtKB">
        <authorList>
            <consortium name="RefSeq"/>
        </authorList>
    </citation>
    <scope>IDENTIFICATION</scope>
    <source>
        <tissue evidence="3">Whole sample</tissue>
    </source>
</reference>
<dbReference type="PANTHER" id="PTHR45713">
    <property type="entry name" value="FTP DOMAIN-CONTAINING PROTEIN"/>
    <property type="match status" value="1"/>
</dbReference>
<dbReference type="PANTHER" id="PTHR45713:SF6">
    <property type="entry name" value="F5_8 TYPE C DOMAIN-CONTAINING PROTEIN"/>
    <property type="match status" value="1"/>
</dbReference>
<keyword evidence="2" id="KW-1185">Reference proteome</keyword>
<accession>A0A8B8CLN0</accession>
<dbReference type="InterPro" id="IPR051941">
    <property type="entry name" value="BG_Antigen-Binding_Lectin"/>
</dbReference>
<dbReference type="GeneID" id="111120257"/>
<feature type="chain" id="PRO_5034227368" evidence="1">
    <location>
        <begin position="26"/>
        <end position="275"/>
    </location>
</feature>
<evidence type="ECO:0000256" key="1">
    <source>
        <dbReference type="SAM" id="SignalP"/>
    </source>
</evidence>
<organism evidence="2 3">
    <name type="scientific">Crassostrea virginica</name>
    <name type="common">Eastern oyster</name>
    <dbReference type="NCBI Taxonomy" id="6565"/>
    <lineage>
        <taxon>Eukaryota</taxon>
        <taxon>Metazoa</taxon>
        <taxon>Spiralia</taxon>
        <taxon>Lophotrochozoa</taxon>
        <taxon>Mollusca</taxon>
        <taxon>Bivalvia</taxon>
        <taxon>Autobranchia</taxon>
        <taxon>Pteriomorphia</taxon>
        <taxon>Ostreida</taxon>
        <taxon>Ostreoidea</taxon>
        <taxon>Ostreidae</taxon>
        <taxon>Crassostrea</taxon>
    </lineage>
</organism>
<dbReference type="InterPro" id="IPR008979">
    <property type="entry name" value="Galactose-bd-like_sf"/>
</dbReference>
<evidence type="ECO:0000313" key="3">
    <source>
        <dbReference type="RefSeq" id="XP_022316690.1"/>
    </source>
</evidence>
<keyword evidence="1" id="KW-0732">Signal</keyword>
<name>A0A8B8CLN0_CRAVI</name>
<sequence length="275" mass="30849">MACIRCNSILKTCSIFLLLIHIGSGEFCSNTYGRTFQNKGSCTQLEHCVSNFNRETGQCPHNQCEPGWMGPGCQYENLVINSINRDKVFDGDMTTHRSINFARVNLNGSYRINALMIHTIGTFSLGDVRIKDHNLNVLPHLDLPQLLPTIYLVRPVTTTLLHLDFVRNIDIKEIEVFGGKNVALWKRTTQTSTYSDDGVYFTSDKAVDGNTDGNFAAKTCTHTAATTGNTWNVDLGGAFTLIAIKIYNRNNNHNLNREELMDFSCMARSEAEHIF</sequence>
<dbReference type="AlphaFoldDB" id="A0A8B8CLN0"/>
<proteinExistence type="predicted"/>
<dbReference type="Gene3D" id="2.60.120.260">
    <property type="entry name" value="Galactose-binding domain-like"/>
    <property type="match status" value="1"/>
</dbReference>
<protein>
    <submittedName>
        <fullName evidence="3">Uncharacterized protein LOC111120257</fullName>
    </submittedName>
</protein>
<dbReference type="RefSeq" id="XP_022316690.1">
    <property type="nucleotide sequence ID" value="XM_022460982.1"/>
</dbReference>
<dbReference type="SUPFAM" id="SSF49785">
    <property type="entry name" value="Galactose-binding domain-like"/>
    <property type="match status" value="1"/>
</dbReference>
<dbReference type="Proteomes" id="UP000694844">
    <property type="component" value="Chromosome 2"/>
</dbReference>
<evidence type="ECO:0000313" key="2">
    <source>
        <dbReference type="Proteomes" id="UP000694844"/>
    </source>
</evidence>
<gene>
    <name evidence="3" type="primary">LOC111120257</name>
</gene>
<feature type="signal peptide" evidence="1">
    <location>
        <begin position="1"/>
        <end position="25"/>
    </location>
</feature>
<dbReference type="Pfam" id="PF22633">
    <property type="entry name" value="F5_F8_type_C_2"/>
    <property type="match status" value="1"/>
</dbReference>
<dbReference type="KEGG" id="cvn:111120257"/>
<dbReference type="OrthoDB" id="6043889at2759"/>